<evidence type="ECO:0000313" key="2">
    <source>
        <dbReference type="EMBL" id="EYF08532.1"/>
    </source>
</evidence>
<dbReference type="AlphaFoldDB" id="A0A017TI47"/>
<evidence type="ECO:0000313" key="3">
    <source>
        <dbReference type="Proteomes" id="UP000019678"/>
    </source>
</evidence>
<proteinExistence type="predicted"/>
<dbReference type="EMBL" id="ASRX01000003">
    <property type="protein sequence ID" value="EYF08532.1"/>
    <property type="molecule type" value="Genomic_DNA"/>
</dbReference>
<gene>
    <name evidence="2" type="ORF">CAP_4062</name>
</gene>
<comment type="caution">
    <text evidence="2">The sequence shown here is derived from an EMBL/GenBank/DDBJ whole genome shotgun (WGS) entry which is preliminary data.</text>
</comment>
<name>A0A017TI47_9BACT</name>
<evidence type="ECO:0000256" key="1">
    <source>
        <dbReference type="SAM" id="MobiDB-lite"/>
    </source>
</evidence>
<keyword evidence="3" id="KW-1185">Reference proteome</keyword>
<reference evidence="2 3" key="1">
    <citation type="submission" date="2013-05" db="EMBL/GenBank/DDBJ databases">
        <title>Genome assembly of Chondromyces apiculatus DSM 436.</title>
        <authorList>
            <person name="Sharma G."/>
            <person name="Khatri I."/>
            <person name="Kaur C."/>
            <person name="Mayilraj S."/>
            <person name="Subramanian S."/>
        </authorList>
    </citation>
    <scope>NUCLEOTIDE SEQUENCE [LARGE SCALE GENOMIC DNA]</scope>
    <source>
        <strain evidence="2 3">DSM 436</strain>
    </source>
</reference>
<organism evidence="2 3">
    <name type="scientific">Chondromyces apiculatus DSM 436</name>
    <dbReference type="NCBI Taxonomy" id="1192034"/>
    <lineage>
        <taxon>Bacteria</taxon>
        <taxon>Pseudomonadati</taxon>
        <taxon>Myxococcota</taxon>
        <taxon>Polyangia</taxon>
        <taxon>Polyangiales</taxon>
        <taxon>Polyangiaceae</taxon>
        <taxon>Chondromyces</taxon>
    </lineage>
</organism>
<sequence>MVGACKPPRKALRATSLPGAHGVLHLRRQNDAPLAPSSRLEKE</sequence>
<protein>
    <submittedName>
        <fullName evidence="2">Uncharacterized protein</fullName>
    </submittedName>
</protein>
<feature type="region of interest" description="Disordered" evidence="1">
    <location>
        <begin position="1"/>
        <end position="43"/>
    </location>
</feature>
<dbReference type="Proteomes" id="UP000019678">
    <property type="component" value="Unassembled WGS sequence"/>
</dbReference>
<accession>A0A017TI47</accession>